<feature type="domain" description="Capsule synthesis protein CapA" evidence="2">
    <location>
        <begin position="52"/>
        <end position="292"/>
    </location>
</feature>
<keyword evidence="4" id="KW-1185">Reference proteome</keyword>
<evidence type="ECO:0000256" key="1">
    <source>
        <dbReference type="ARBA" id="ARBA00005662"/>
    </source>
</evidence>
<accession>A0A1Z4LRN4</accession>
<gene>
    <name evidence="3" type="ORF">NIES267_34040</name>
</gene>
<dbReference type="PANTHER" id="PTHR33393:SF11">
    <property type="entry name" value="POLYGLUTAMINE SYNTHESIS ACCESSORY PROTEIN RV0574C-RELATED"/>
    <property type="match status" value="1"/>
</dbReference>
<dbReference type="InterPro" id="IPR029052">
    <property type="entry name" value="Metallo-depent_PP-like"/>
</dbReference>
<evidence type="ECO:0000259" key="2">
    <source>
        <dbReference type="SMART" id="SM00854"/>
    </source>
</evidence>
<reference evidence="3 4" key="1">
    <citation type="submission" date="2017-06" db="EMBL/GenBank/DDBJ databases">
        <title>Genome sequencing of cyanobaciteial culture collection at National Institute for Environmental Studies (NIES).</title>
        <authorList>
            <person name="Hirose Y."/>
            <person name="Shimura Y."/>
            <person name="Fujisawa T."/>
            <person name="Nakamura Y."/>
            <person name="Kawachi M."/>
        </authorList>
    </citation>
    <scope>NUCLEOTIDE SEQUENCE [LARGE SCALE GENOMIC DNA]</scope>
    <source>
        <strain evidence="3 4">NIES-267</strain>
    </source>
</reference>
<comment type="similarity">
    <text evidence="1">Belongs to the CapA family.</text>
</comment>
<name>A0A1Z4LRN4_9CYAN</name>
<dbReference type="SMART" id="SM00854">
    <property type="entry name" value="PGA_cap"/>
    <property type="match status" value="1"/>
</dbReference>
<organism evidence="3 4">
    <name type="scientific">Calothrix parasitica NIES-267</name>
    <dbReference type="NCBI Taxonomy" id="1973488"/>
    <lineage>
        <taxon>Bacteria</taxon>
        <taxon>Bacillati</taxon>
        <taxon>Cyanobacteriota</taxon>
        <taxon>Cyanophyceae</taxon>
        <taxon>Nostocales</taxon>
        <taxon>Calotrichaceae</taxon>
        <taxon>Calothrix</taxon>
    </lineage>
</organism>
<dbReference type="EMBL" id="AP018227">
    <property type="protein sequence ID" value="BAY83910.1"/>
    <property type="molecule type" value="Genomic_DNA"/>
</dbReference>
<dbReference type="AlphaFoldDB" id="A0A1Z4LRN4"/>
<sequence>MKYRLLLGFSVGLVVFAAVWSQSLLVSFRKPIVPAKQISYPTLTETLPDSISIKAVGDMVPGTNFPNYGLLDNPNQLFSSSVREKLKGSDILFGNFESTITNHPYSTKDISRGQVFAFRSPPKYAKLFADVGFNVLSVANNHAMDFGKIGFQDTINNITTAGMKPVGKKNQILYLNVENIPVAVIGFCFYEYCNTVQNIDKAKALVEKARKKAKIVVISMHVGAEGNNALNASNQTEFFYGENRGNSVQFARTMIDAGADLVLGHGPHVPRAIEVYQGKLIAYSLGNFLGYKVFSTTSFKSYSMILDIKLNPEGDFLSGKIIPVRLNKQAIPYIDQSFRTVGLLRSLNKVDFPNSSVEINSKGEILTVN</sequence>
<protein>
    <submittedName>
        <fullName evidence="3">Putative poly-gamma-glutamate biosynthesis protein</fullName>
    </submittedName>
</protein>
<dbReference type="InterPro" id="IPR052169">
    <property type="entry name" value="CW_Biosynth-Accessory"/>
</dbReference>
<dbReference type="Pfam" id="PF09587">
    <property type="entry name" value="PGA_cap"/>
    <property type="match status" value="1"/>
</dbReference>
<dbReference type="Gene3D" id="3.60.21.10">
    <property type="match status" value="1"/>
</dbReference>
<proteinExistence type="inferred from homology"/>
<dbReference type="PANTHER" id="PTHR33393">
    <property type="entry name" value="POLYGLUTAMINE SYNTHESIS ACCESSORY PROTEIN RV0574C-RELATED"/>
    <property type="match status" value="1"/>
</dbReference>
<evidence type="ECO:0000313" key="4">
    <source>
        <dbReference type="Proteomes" id="UP000218418"/>
    </source>
</evidence>
<dbReference type="InterPro" id="IPR019079">
    <property type="entry name" value="Capsule_synth_CapA"/>
</dbReference>
<dbReference type="OrthoDB" id="9810906at2"/>
<dbReference type="CDD" id="cd07381">
    <property type="entry name" value="MPP_CapA"/>
    <property type="match status" value="1"/>
</dbReference>
<evidence type="ECO:0000313" key="3">
    <source>
        <dbReference type="EMBL" id="BAY83910.1"/>
    </source>
</evidence>
<dbReference type="SUPFAM" id="SSF56300">
    <property type="entry name" value="Metallo-dependent phosphatases"/>
    <property type="match status" value="1"/>
</dbReference>
<dbReference type="Proteomes" id="UP000218418">
    <property type="component" value="Chromosome"/>
</dbReference>